<evidence type="ECO:0000313" key="4">
    <source>
        <dbReference type="EMBL" id="ACS79980.1"/>
    </source>
</evidence>
<dbReference type="Proteomes" id="UP000002601">
    <property type="component" value="Chromosome"/>
</dbReference>
<keyword evidence="1" id="KW-0812">Transmembrane</keyword>
<sequence>MKYFNVLCILCATFLLSSKPVIASTFSFGNSEYTIIQSAGINWNEAKLAAEAAGGHLVTITSAEENNFLKNTVFQGNDKAYWLGAYQTGDEDRQNPTSNWHWVTGEEWDYTDWYSAEPNNSRIDEFHLSADQRFNYQWNDEGAAVASMINGYVMEKPSAPTPIPGAIWLLGAALVGLFGIKKKFA</sequence>
<reference evidence="4 5" key="1">
    <citation type="submission" date="2009-06" db="EMBL/GenBank/DDBJ databases">
        <title>Complete sequence of Desulfovibrio salexigens DSM 2638.</title>
        <authorList>
            <consortium name="US DOE Joint Genome Institute"/>
            <person name="Lucas S."/>
            <person name="Copeland A."/>
            <person name="Lapidus A."/>
            <person name="Glavina del Rio T."/>
            <person name="Tice H."/>
            <person name="Bruce D."/>
            <person name="Goodwin L."/>
            <person name="Pitluck S."/>
            <person name="Munk A.C."/>
            <person name="Brettin T."/>
            <person name="Detter J.C."/>
            <person name="Han C."/>
            <person name="Tapia R."/>
            <person name="Larimer F."/>
            <person name="Land M."/>
            <person name="Hauser L."/>
            <person name="Kyrpides N."/>
            <person name="Anderson I."/>
            <person name="Wall J.D."/>
            <person name="Arkin A.P."/>
            <person name="Dehal P."/>
            <person name="Chivian D."/>
            <person name="Giles B."/>
            <person name="Hazen T.C."/>
        </authorList>
    </citation>
    <scope>NUCLEOTIDE SEQUENCE [LARGE SCALE GENOMIC DNA]</scope>
    <source>
        <strain evidence="5">ATCC 14822 / DSM 2638 / NCIMB 8403 / VKM B-1763</strain>
    </source>
</reference>
<dbReference type="RefSeq" id="WP_015851796.1">
    <property type="nucleotide sequence ID" value="NC_012881.1"/>
</dbReference>
<dbReference type="GO" id="GO:0030246">
    <property type="term" value="F:carbohydrate binding"/>
    <property type="evidence" value="ECO:0007669"/>
    <property type="project" value="UniProtKB-KW"/>
</dbReference>
<evidence type="ECO:0000313" key="5">
    <source>
        <dbReference type="Proteomes" id="UP000002601"/>
    </source>
</evidence>
<dbReference type="Pfam" id="PF00059">
    <property type="entry name" value="Lectin_C"/>
    <property type="match status" value="1"/>
</dbReference>
<dbReference type="eggNOG" id="COG2304">
    <property type="taxonomic scope" value="Bacteria"/>
</dbReference>
<dbReference type="PANTHER" id="PTHR22803">
    <property type="entry name" value="MANNOSE, PHOSPHOLIPASE, LECTIN RECEPTOR RELATED"/>
    <property type="match status" value="1"/>
</dbReference>
<feature type="signal peptide" evidence="2">
    <location>
        <begin position="1"/>
        <end position="23"/>
    </location>
</feature>
<name>C6BUH1_MARSD</name>
<protein>
    <submittedName>
        <fullName evidence="4">C-type lectin domain protein</fullName>
    </submittedName>
</protein>
<evidence type="ECO:0000256" key="2">
    <source>
        <dbReference type="SAM" id="SignalP"/>
    </source>
</evidence>
<dbReference type="InterPro" id="IPR016186">
    <property type="entry name" value="C-type_lectin-like/link_sf"/>
</dbReference>
<dbReference type="AlphaFoldDB" id="C6BUH1"/>
<dbReference type="OrthoDB" id="500962at2"/>
<feature type="domain" description="C-type lectin" evidence="3">
    <location>
        <begin position="28"/>
        <end position="141"/>
    </location>
</feature>
<evidence type="ECO:0000256" key="1">
    <source>
        <dbReference type="SAM" id="Phobius"/>
    </source>
</evidence>
<evidence type="ECO:0000259" key="3">
    <source>
        <dbReference type="PROSITE" id="PS50041"/>
    </source>
</evidence>
<dbReference type="KEGG" id="dsa:Desal_1919"/>
<gene>
    <name evidence="4" type="ordered locus">Desal_1919</name>
</gene>
<dbReference type="STRING" id="526222.Desal_1919"/>
<feature type="chain" id="PRO_5002961280" evidence="2">
    <location>
        <begin position="24"/>
        <end position="185"/>
    </location>
</feature>
<keyword evidence="1" id="KW-0472">Membrane</keyword>
<dbReference type="HOGENOM" id="CLU_1325215_0_0_7"/>
<dbReference type="PROSITE" id="PS50041">
    <property type="entry name" value="C_TYPE_LECTIN_2"/>
    <property type="match status" value="1"/>
</dbReference>
<dbReference type="InterPro" id="IPR050111">
    <property type="entry name" value="C-type_lectin/snaclec_domain"/>
</dbReference>
<proteinExistence type="predicted"/>
<feature type="transmembrane region" description="Helical" evidence="1">
    <location>
        <begin position="163"/>
        <end position="180"/>
    </location>
</feature>
<dbReference type="SUPFAM" id="SSF56436">
    <property type="entry name" value="C-type lectin-like"/>
    <property type="match status" value="1"/>
</dbReference>
<organism evidence="4 5">
    <name type="scientific">Maridesulfovibrio salexigens (strain ATCC 14822 / DSM 2638 / NCIMB 8403 / VKM B-1763)</name>
    <name type="common">Desulfovibrio salexigens</name>
    <dbReference type="NCBI Taxonomy" id="526222"/>
    <lineage>
        <taxon>Bacteria</taxon>
        <taxon>Pseudomonadati</taxon>
        <taxon>Thermodesulfobacteriota</taxon>
        <taxon>Desulfovibrionia</taxon>
        <taxon>Desulfovibrionales</taxon>
        <taxon>Desulfovibrionaceae</taxon>
        <taxon>Maridesulfovibrio</taxon>
    </lineage>
</organism>
<dbReference type="InterPro" id="IPR001304">
    <property type="entry name" value="C-type_lectin-like"/>
</dbReference>
<keyword evidence="4" id="KW-0430">Lectin</keyword>
<dbReference type="Gene3D" id="3.10.100.10">
    <property type="entry name" value="Mannose-Binding Protein A, subunit A"/>
    <property type="match status" value="1"/>
</dbReference>
<accession>C6BUH1</accession>
<dbReference type="EMBL" id="CP001649">
    <property type="protein sequence ID" value="ACS79980.1"/>
    <property type="molecule type" value="Genomic_DNA"/>
</dbReference>
<dbReference type="InterPro" id="IPR016187">
    <property type="entry name" value="CTDL_fold"/>
</dbReference>
<keyword evidence="5" id="KW-1185">Reference proteome</keyword>
<dbReference type="SMART" id="SM00034">
    <property type="entry name" value="CLECT"/>
    <property type="match status" value="1"/>
</dbReference>
<keyword evidence="2" id="KW-0732">Signal</keyword>
<keyword evidence="1" id="KW-1133">Transmembrane helix</keyword>